<feature type="transmembrane region" description="Helical" evidence="1">
    <location>
        <begin position="98"/>
        <end position="118"/>
    </location>
</feature>
<feature type="transmembrane region" description="Helical" evidence="1">
    <location>
        <begin position="261"/>
        <end position="278"/>
    </location>
</feature>
<keyword evidence="1" id="KW-1133">Transmembrane helix</keyword>
<name>D3SPF7_THEAH</name>
<dbReference type="OrthoDB" id="9810382at2"/>
<keyword evidence="1" id="KW-0472">Membrane</keyword>
<proteinExistence type="predicted"/>
<dbReference type="STRING" id="638303.Thal_0409"/>
<keyword evidence="3" id="KW-1185">Reference proteome</keyword>
<dbReference type="Proteomes" id="UP000002043">
    <property type="component" value="Chromosome"/>
</dbReference>
<reference evidence="3" key="1">
    <citation type="journal article" date="2010" name="Stand. Genomic Sci.">
        <title>Complete genome sequence of Thermocrinis albus type strain (HI 11/12T).</title>
        <authorList>
            <person name="Wirth R."/>
            <person name="Sikorski J."/>
            <person name="Brambilla E."/>
            <person name="Misra M."/>
            <person name="Lapidus A."/>
            <person name="Copeland A."/>
            <person name="Nolan M."/>
            <person name="Lucas S."/>
            <person name="Chen F."/>
            <person name="Tice H."/>
            <person name="Cheng J.F."/>
            <person name="Han C."/>
            <person name="Detter J.C."/>
            <person name="Tapia R."/>
            <person name="Bruce D."/>
            <person name="Goodwin L."/>
            <person name="Pitluck S."/>
            <person name="Pati A."/>
            <person name="Anderson I."/>
            <person name="Ivanova N."/>
            <person name="Mavromatis K."/>
            <person name="Mikhailova N."/>
            <person name="Chen A."/>
            <person name="Palaniappan K."/>
            <person name="Bilek Y."/>
            <person name="Hader T."/>
            <person name="Land M."/>
            <person name="Hauser L."/>
            <person name="Chang Y.J."/>
            <person name="Jeffries C.D."/>
            <person name="Tindall B.J."/>
            <person name="Rohde M."/>
            <person name="Goker M."/>
            <person name="Bristow J."/>
            <person name="Eisen J.A."/>
            <person name="Markowitz V."/>
            <person name="Hugenholtz P."/>
            <person name="Kyrpides N.C."/>
            <person name="Klenk H.P."/>
        </authorList>
    </citation>
    <scope>NUCLEOTIDE SEQUENCE [LARGE SCALE GENOMIC DNA]</scope>
    <source>
        <strain evidence="3">DSM 14484 / JCM 11386 / HI 11/12</strain>
    </source>
</reference>
<accession>D3SPF7</accession>
<dbReference type="EMBL" id="CP001931">
    <property type="protein sequence ID" value="ADC89044.1"/>
    <property type="molecule type" value="Genomic_DNA"/>
</dbReference>
<evidence type="ECO:0000256" key="1">
    <source>
        <dbReference type="SAM" id="Phobius"/>
    </source>
</evidence>
<feature type="transmembrane region" description="Helical" evidence="1">
    <location>
        <begin position="50"/>
        <end position="78"/>
    </location>
</feature>
<feature type="transmembrane region" description="Helical" evidence="1">
    <location>
        <begin position="316"/>
        <end position="334"/>
    </location>
</feature>
<dbReference type="KEGG" id="tal:Thal_0409"/>
<dbReference type="AlphaFoldDB" id="D3SPF7"/>
<evidence type="ECO:0000313" key="2">
    <source>
        <dbReference type="EMBL" id="ADC89044.1"/>
    </source>
</evidence>
<dbReference type="eggNOG" id="COG1271">
    <property type="taxonomic scope" value="Bacteria"/>
</dbReference>
<dbReference type="HOGENOM" id="CLU_690186_0_0_0"/>
<protein>
    <submittedName>
        <fullName evidence="2">Uncharacterized protein</fullName>
    </submittedName>
</protein>
<feature type="transmembrane region" description="Helical" evidence="1">
    <location>
        <begin position="130"/>
        <end position="151"/>
    </location>
</feature>
<dbReference type="RefSeq" id="WP_012991451.1">
    <property type="nucleotide sequence ID" value="NC_013894.1"/>
</dbReference>
<keyword evidence="1" id="KW-0812">Transmembrane</keyword>
<organism evidence="2 3">
    <name type="scientific">Thermocrinis albus (strain DSM 14484 / JCM 11386 / HI 11/12)</name>
    <dbReference type="NCBI Taxonomy" id="638303"/>
    <lineage>
        <taxon>Bacteria</taxon>
        <taxon>Pseudomonadati</taxon>
        <taxon>Aquificota</taxon>
        <taxon>Aquificia</taxon>
        <taxon>Aquificales</taxon>
        <taxon>Aquificaceae</taxon>
        <taxon>Thermocrinis</taxon>
    </lineage>
</organism>
<evidence type="ECO:0000313" key="3">
    <source>
        <dbReference type="Proteomes" id="UP000002043"/>
    </source>
</evidence>
<gene>
    <name evidence="2" type="ordered locus">Thal_0409</name>
</gene>
<feature type="transmembrane region" description="Helical" evidence="1">
    <location>
        <begin position="214"/>
        <end position="240"/>
    </location>
</feature>
<feature type="transmembrane region" description="Helical" evidence="1">
    <location>
        <begin position="290"/>
        <end position="309"/>
    </location>
</feature>
<feature type="transmembrane region" description="Helical" evidence="1">
    <location>
        <begin position="404"/>
        <end position="428"/>
    </location>
</feature>
<feature type="transmembrane region" description="Helical" evidence="1">
    <location>
        <begin position="359"/>
        <end position="383"/>
    </location>
</feature>
<sequence length="432" mass="48412">MWELFIRLFLLVVFFLLLVGGNVSFAAGTTQLLEALRDPAGVPFYPVVMQVLQVITFALHITFAYASVGGLLVALFGFTRKDERWQRLAQASLELAKVSVSLAIVLGVAPLLFYQVIYDSLWYASANLSAAWYVMFIVLLLIGYYFTWGAYFMKQKPAVATVLTFLGVVFLLWVGFIIHVVNYQALYPEKWVEWYTNGGTTMNTSGWNIYAFNIFRYVAFLVAPALTCTGIFLMLYGWYFRGREDMDQSYLEWASHVGAKLALPSAAVWLLSYFLYVLSIPSDWNAKGSIFTLLGGMGIILTLGMLFVSMKNPVKMALPSLVASGVAIILISVFREYLRLASTARFGYSPYNHKLNLEFLSPLLFFGTLATGLILYAYAWWMAYRAGKVPKGKVVEATETEHHLGDLSVFVVTLWAVVFIGVGLIVIVKNYG</sequence>
<feature type="transmembrane region" description="Helical" evidence="1">
    <location>
        <begin position="158"/>
        <end position="181"/>
    </location>
</feature>